<reference evidence="1" key="1">
    <citation type="journal article" date="2021" name="Mol. Ecol. Resour.">
        <title>Apolygus lucorum genome provides insights into omnivorousness and mesophyll feeding.</title>
        <authorList>
            <person name="Liu Y."/>
            <person name="Liu H."/>
            <person name="Wang H."/>
            <person name="Huang T."/>
            <person name="Liu B."/>
            <person name="Yang B."/>
            <person name="Yin L."/>
            <person name="Li B."/>
            <person name="Zhang Y."/>
            <person name="Zhang S."/>
            <person name="Jiang F."/>
            <person name="Zhang X."/>
            <person name="Ren Y."/>
            <person name="Wang B."/>
            <person name="Wang S."/>
            <person name="Lu Y."/>
            <person name="Wu K."/>
            <person name="Fan W."/>
            <person name="Wang G."/>
        </authorList>
    </citation>
    <scope>NUCLEOTIDE SEQUENCE</scope>
    <source>
        <strain evidence="1">12Hb</strain>
    </source>
</reference>
<proteinExistence type="predicted"/>
<comment type="caution">
    <text evidence="1">The sequence shown here is derived from an EMBL/GenBank/DDBJ whole genome shotgun (WGS) entry which is preliminary data.</text>
</comment>
<evidence type="ECO:0000313" key="2">
    <source>
        <dbReference type="Proteomes" id="UP000466442"/>
    </source>
</evidence>
<protein>
    <submittedName>
        <fullName evidence="1">Uncharacterized protein</fullName>
    </submittedName>
</protein>
<dbReference type="Proteomes" id="UP000466442">
    <property type="component" value="Unassembled WGS sequence"/>
</dbReference>
<evidence type="ECO:0000313" key="1">
    <source>
        <dbReference type="EMBL" id="KAF6202527.1"/>
    </source>
</evidence>
<dbReference type="EMBL" id="WIXP02000011">
    <property type="protein sequence ID" value="KAF6202527.1"/>
    <property type="molecule type" value="Genomic_DNA"/>
</dbReference>
<accession>A0A8S9X0M8</accession>
<organism evidence="1 2">
    <name type="scientific">Apolygus lucorum</name>
    <name type="common">Small green plant bug</name>
    <name type="synonym">Lygocoris lucorum</name>
    <dbReference type="NCBI Taxonomy" id="248454"/>
    <lineage>
        <taxon>Eukaryota</taxon>
        <taxon>Metazoa</taxon>
        <taxon>Ecdysozoa</taxon>
        <taxon>Arthropoda</taxon>
        <taxon>Hexapoda</taxon>
        <taxon>Insecta</taxon>
        <taxon>Pterygota</taxon>
        <taxon>Neoptera</taxon>
        <taxon>Paraneoptera</taxon>
        <taxon>Hemiptera</taxon>
        <taxon>Heteroptera</taxon>
        <taxon>Panheteroptera</taxon>
        <taxon>Cimicomorpha</taxon>
        <taxon>Miridae</taxon>
        <taxon>Mirini</taxon>
        <taxon>Apolygus</taxon>
    </lineage>
</organism>
<sequence>MRIVRWSGRYNPSRYQNPHANRMLRQSICLLVLASMVMDVTPKYRGHFGSPADLEEYGLPGVPGVRQPAPGIIGKVINAIVKIIKTIILTPIGWIASGIRIAVCTLLGILEKILPSGLSSILSPLCPVRPQNFFDPTQRR</sequence>
<name>A0A8S9X0M8_APOLU</name>
<dbReference type="AlphaFoldDB" id="A0A8S9X0M8"/>
<keyword evidence="2" id="KW-1185">Reference proteome</keyword>
<gene>
    <name evidence="1" type="ORF">GE061_002923</name>
</gene>